<dbReference type="SMART" id="SM00646">
    <property type="entry name" value="Ami_3"/>
    <property type="match status" value="1"/>
</dbReference>
<evidence type="ECO:0000259" key="2">
    <source>
        <dbReference type="SMART" id="SM00646"/>
    </source>
</evidence>
<accession>A0ABV3Q4Q8</accession>
<dbReference type="InterPro" id="IPR050695">
    <property type="entry name" value="N-acetylmuramoyl_amidase_3"/>
</dbReference>
<evidence type="ECO:0000313" key="4">
    <source>
        <dbReference type="Proteomes" id="UP001556040"/>
    </source>
</evidence>
<dbReference type="EC" id="3.5.1.28" evidence="3"/>
<keyword evidence="1 3" id="KW-0378">Hydrolase</keyword>
<name>A0ABV3Q4Q8_9BACL</name>
<gene>
    <name evidence="3" type="ORF">AB1471_11065</name>
</gene>
<dbReference type="Pfam" id="PF01520">
    <property type="entry name" value="Amidase_3"/>
    <property type="match status" value="1"/>
</dbReference>
<dbReference type="CDD" id="cd02696">
    <property type="entry name" value="MurNAc-LAA"/>
    <property type="match status" value="1"/>
</dbReference>
<feature type="domain" description="MurNAc-LAA" evidence="2">
    <location>
        <begin position="120"/>
        <end position="229"/>
    </location>
</feature>
<dbReference type="RefSeq" id="WP_367779828.1">
    <property type="nucleotide sequence ID" value="NZ_JBFMIA010000009.1"/>
</dbReference>
<protein>
    <submittedName>
        <fullName evidence="3">N-acetylmuramoyl-L-alanine amidase</fullName>
        <ecNumber evidence="3">3.5.1.28</ecNumber>
    </submittedName>
</protein>
<evidence type="ECO:0000313" key="3">
    <source>
        <dbReference type="EMBL" id="MEW9502335.1"/>
    </source>
</evidence>
<reference evidence="3 4" key="1">
    <citation type="journal article" date="1979" name="Int. J. Syst. Evol. Microbiol.">
        <title>Bacillus globisporus subsp. marinus subsp. nov.</title>
        <authorList>
            <person name="Liu H."/>
        </authorList>
    </citation>
    <scope>NUCLEOTIDE SEQUENCE [LARGE SCALE GENOMIC DNA]</scope>
    <source>
        <strain evidence="3 4">DSM 1297</strain>
    </source>
</reference>
<dbReference type="EMBL" id="JBFMIA010000009">
    <property type="protein sequence ID" value="MEW9502335.1"/>
    <property type="molecule type" value="Genomic_DNA"/>
</dbReference>
<dbReference type="Proteomes" id="UP001556040">
    <property type="component" value="Unassembled WGS sequence"/>
</dbReference>
<dbReference type="SUPFAM" id="SSF53187">
    <property type="entry name" value="Zn-dependent exopeptidases"/>
    <property type="match status" value="1"/>
</dbReference>
<dbReference type="PANTHER" id="PTHR30404:SF0">
    <property type="entry name" value="N-ACETYLMURAMOYL-L-ALANINE AMIDASE AMIC"/>
    <property type="match status" value="1"/>
</dbReference>
<evidence type="ECO:0000256" key="1">
    <source>
        <dbReference type="ARBA" id="ARBA00022801"/>
    </source>
</evidence>
<dbReference type="GO" id="GO:0008745">
    <property type="term" value="F:N-acetylmuramoyl-L-alanine amidase activity"/>
    <property type="evidence" value="ECO:0007669"/>
    <property type="project" value="UniProtKB-EC"/>
</dbReference>
<dbReference type="PANTHER" id="PTHR30404">
    <property type="entry name" value="N-ACETYLMURAMOYL-L-ALANINE AMIDASE"/>
    <property type="match status" value="1"/>
</dbReference>
<proteinExistence type="predicted"/>
<dbReference type="Gene3D" id="3.40.630.40">
    <property type="entry name" value="Zn-dependent exopeptidases"/>
    <property type="match status" value="1"/>
</dbReference>
<dbReference type="InterPro" id="IPR002508">
    <property type="entry name" value="MurNAc-LAA_cat"/>
</dbReference>
<organism evidence="3 4">
    <name type="scientific">Jeotgalibacillus marinus</name>
    <dbReference type="NCBI Taxonomy" id="86667"/>
    <lineage>
        <taxon>Bacteria</taxon>
        <taxon>Bacillati</taxon>
        <taxon>Bacillota</taxon>
        <taxon>Bacilli</taxon>
        <taxon>Bacillales</taxon>
        <taxon>Caryophanaceae</taxon>
        <taxon>Jeotgalibacillus</taxon>
    </lineage>
</organism>
<sequence>MELIKRKRQKLKLKFIILLIFVLLGGSIVFKDFVSSQSYTGSESETQERLKSDNQEASPTILIDPGHGGEDPGSIGFSEILEKDLTLETSKILFEKLKEAGVDVKLTREDDRYVSLDERVDLVETYNADALISIHFDSFPDDRSVGGFTTFYQHKFQKGLGKSINNSLNQSLTLRDRGLKSGDLKVIREIDIPGVLLELGYISNPQEESLIHSEEFKQDVSTAIFNGIMSYLNKR</sequence>
<keyword evidence="4" id="KW-1185">Reference proteome</keyword>
<comment type="caution">
    <text evidence="3">The sequence shown here is derived from an EMBL/GenBank/DDBJ whole genome shotgun (WGS) entry which is preliminary data.</text>
</comment>